<feature type="domain" description="HTH marR-type" evidence="1">
    <location>
        <begin position="1"/>
        <end position="138"/>
    </location>
</feature>
<dbReference type="PANTHER" id="PTHR33164">
    <property type="entry name" value="TRANSCRIPTIONAL REGULATOR, MARR FAMILY"/>
    <property type="match status" value="1"/>
</dbReference>
<dbReference type="RefSeq" id="WP_345374107.1">
    <property type="nucleotide sequence ID" value="NZ_BAABLM010000002.1"/>
</dbReference>
<dbReference type="Pfam" id="PF01047">
    <property type="entry name" value="MarR"/>
    <property type="match status" value="1"/>
</dbReference>
<gene>
    <name evidence="2" type="ORF">GCM10025780_10750</name>
</gene>
<organism evidence="2 3">
    <name type="scientific">Frondihabitans cladoniiphilus</name>
    <dbReference type="NCBI Taxonomy" id="715785"/>
    <lineage>
        <taxon>Bacteria</taxon>
        <taxon>Bacillati</taxon>
        <taxon>Actinomycetota</taxon>
        <taxon>Actinomycetes</taxon>
        <taxon>Micrococcales</taxon>
        <taxon>Microbacteriaceae</taxon>
        <taxon>Frondihabitans</taxon>
    </lineage>
</organism>
<dbReference type="InterPro" id="IPR036390">
    <property type="entry name" value="WH_DNA-bd_sf"/>
</dbReference>
<dbReference type="SMART" id="SM00347">
    <property type="entry name" value="HTH_MARR"/>
    <property type="match status" value="1"/>
</dbReference>
<accession>A0ABP8VPT9</accession>
<dbReference type="PANTHER" id="PTHR33164:SF94">
    <property type="entry name" value="TRANSCRIPTIONAL REGULATORY PROTEIN-RELATED"/>
    <property type="match status" value="1"/>
</dbReference>
<reference evidence="3" key="1">
    <citation type="journal article" date="2019" name="Int. J. Syst. Evol. Microbiol.">
        <title>The Global Catalogue of Microorganisms (GCM) 10K type strain sequencing project: providing services to taxonomists for standard genome sequencing and annotation.</title>
        <authorList>
            <consortium name="The Broad Institute Genomics Platform"/>
            <consortium name="The Broad Institute Genome Sequencing Center for Infectious Disease"/>
            <person name="Wu L."/>
            <person name="Ma J."/>
        </authorList>
    </citation>
    <scope>NUCLEOTIDE SEQUENCE [LARGE SCALE GENOMIC DNA]</scope>
    <source>
        <strain evidence="3">JCM 18956</strain>
    </source>
</reference>
<dbReference type="Proteomes" id="UP001501295">
    <property type="component" value="Unassembled WGS sequence"/>
</dbReference>
<name>A0ABP8VPT9_9MICO</name>
<dbReference type="SUPFAM" id="SSF46785">
    <property type="entry name" value="Winged helix' DNA-binding domain"/>
    <property type="match status" value="1"/>
</dbReference>
<keyword evidence="3" id="KW-1185">Reference proteome</keyword>
<sequence length="156" mass="16942">MTDLATVFSDLVRYQITLWNAVDVRLKTDLDFSLANYETLRAIDSRDTCRVLDVADELVITVGGASKIVDRLEAQGLCARRPNPDDRRSSIVSVTPAGERALHAARRTVEDELQKRLGSPLTVADLDRFADTLSALRASTRHAGTPAAPTPEGAPA</sequence>
<comment type="caution">
    <text evidence="2">The sequence shown here is derived from an EMBL/GenBank/DDBJ whole genome shotgun (WGS) entry which is preliminary data.</text>
</comment>
<protein>
    <submittedName>
        <fullName evidence="2">MarR family winged helix-turn-helix transcriptional regulator</fullName>
    </submittedName>
</protein>
<dbReference type="EMBL" id="BAABLM010000002">
    <property type="protein sequence ID" value="GAA4669421.1"/>
    <property type="molecule type" value="Genomic_DNA"/>
</dbReference>
<proteinExistence type="predicted"/>
<evidence type="ECO:0000313" key="3">
    <source>
        <dbReference type="Proteomes" id="UP001501295"/>
    </source>
</evidence>
<dbReference type="InterPro" id="IPR000835">
    <property type="entry name" value="HTH_MarR-typ"/>
</dbReference>
<dbReference type="InterPro" id="IPR036388">
    <property type="entry name" value="WH-like_DNA-bd_sf"/>
</dbReference>
<dbReference type="Gene3D" id="1.10.10.10">
    <property type="entry name" value="Winged helix-like DNA-binding domain superfamily/Winged helix DNA-binding domain"/>
    <property type="match status" value="1"/>
</dbReference>
<evidence type="ECO:0000313" key="2">
    <source>
        <dbReference type="EMBL" id="GAA4669421.1"/>
    </source>
</evidence>
<dbReference type="InterPro" id="IPR039422">
    <property type="entry name" value="MarR/SlyA-like"/>
</dbReference>
<dbReference type="PROSITE" id="PS50995">
    <property type="entry name" value="HTH_MARR_2"/>
    <property type="match status" value="1"/>
</dbReference>
<evidence type="ECO:0000259" key="1">
    <source>
        <dbReference type="PROSITE" id="PS50995"/>
    </source>
</evidence>